<proteinExistence type="predicted"/>
<reference evidence="1 2" key="1">
    <citation type="journal article" date="2016" name="Nat. Commun.">
        <title>Thousands of microbial genomes shed light on interconnected biogeochemical processes in an aquifer system.</title>
        <authorList>
            <person name="Anantharaman K."/>
            <person name="Brown C.T."/>
            <person name="Hug L.A."/>
            <person name="Sharon I."/>
            <person name="Castelle C.J."/>
            <person name="Probst A.J."/>
            <person name="Thomas B.C."/>
            <person name="Singh A."/>
            <person name="Wilkins M.J."/>
            <person name="Karaoz U."/>
            <person name="Brodie E.L."/>
            <person name="Williams K.H."/>
            <person name="Hubbard S.S."/>
            <person name="Banfield J.F."/>
        </authorList>
    </citation>
    <scope>NUCLEOTIDE SEQUENCE [LARGE SCALE GENOMIC DNA]</scope>
</reference>
<dbReference type="EMBL" id="MHNL01000005">
    <property type="protein sequence ID" value="OGZ45837.1"/>
    <property type="molecule type" value="Genomic_DNA"/>
</dbReference>
<comment type="caution">
    <text evidence="1">The sequence shown here is derived from an EMBL/GenBank/DDBJ whole genome shotgun (WGS) entry which is preliminary data.</text>
</comment>
<dbReference type="AlphaFoldDB" id="A0A1G2G6L5"/>
<dbReference type="Proteomes" id="UP000177785">
    <property type="component" value="Unassembled WGS sequence"/>
</dbReference>
<evidence type="ECO:0000313" key="2">
    <source>
        <dbReference type="Proteomes" id="UP000177785"/>
    </source>
</evidence>
<evidence type="ECO:0000313" key="1">
    <source>
        <dbReference type="EMBL" id="OGZ45837.1"/>
    </source>
</evidence>
<organism evidence="1 2">
    <name type="scientific">Candidatus Ryanbacteria bacterium RIFCSPHIGHO2_01_FULL_48_27</name>
    <dbReference type="NCBI Taxonomy" id="1802115"/>
    <lineage>
        <taxon>Bacteria</taxon>
        <taxon>Candidatus Ryaniibacteriota</taxon>
    </lineage>
</organism>
<dbReference type="STRING" id="1802115.A2756_02935"/>
<name>A0A1G2G6L5_9BACT</name>
<sequence>MGNSDVLGGRDLECFSAIRERGAIQLVNGEILYQGKGVCGLCCGDNRSERLQDLCGFHDRLQTGHTETPKSFFFTCTAGPLALAPDFPVSEILAPGFDACLYTAIKNMLVIGDYATFVHHGHYPCLGVEHVFGSKQLFRVMELSFAAKGRSKTMFPNTTVAYLCQFDRGEPEGKRSYFLSRPHWQEAYDDLRQYFGPTSPVTYSFSSQA</sequence>
<gene>
    <name evidence="1" type="ORF">A2756_02935</name>
</gene>
<accession>A0A1G2G6L5</accession>
<protein>
    <submittedName>
        <fullName evidence="1">Uncharacterized protein</fullName>
    </submittedName>
</protein>